<dbReference type="GeneID" id="96008957"/>
<proteinExistence type="predicted"/>
<dbReference type="Pfam" id="PF15055">
    <property type="entry name" value="DMAC1_Dmo2"/>
    <property type="match status" value="1"/>
</dbReference>
<feature type="domain" description="Distal membrane-arm assembly complex protein 1-like" evidence="1">
    <location>
        <begin position="62"/>
        <end position="107"/>
    </location>
</feature>
<comment type="caution">
    <text evidence="2">The sequence shown here is derived from an EMBL/GenBank/DDBJ whole genome shotgun (WGS) entry which is preliminary data.</text>
</comment>
<keyword evidence="3" id="KW-1185">Reference proteome</keyword>
<sequence length="129" mass="14164">MLHSFCHSSIGPKHFQPHLLYVTPSPQPQTENPKMGTETNIHKLSQPVPVADTLASQQKDYDCTPCRLMGSAAFTGLGIYSYASGMSQLRQREMEILKSGSRVTMGMRKGGIFGLSAVLVGMGVYRLKF</sequence>
<dbReference type="InterPro" id="IPR053092">
    <property type="entry name" value="Mitochondrial_unc_protein"/>
</dbReference>
<accession>A0AB34KL63</accession>
<dbReference type="Proteomes" id="UP000803884">
    <property type="component" value="Unassembled WGS sequence"/>
</dbReference>
<dbReference type="AlphaFoldDB" id="A0AB34KL63"/>
<evidence type="ECO:0000259" key="1">
    <source>
        <dbReference type="Pfam" id="PF15055"/>
    </source>
</evidence>
<dbReference type="EMBL" id="JAAQHG020000032">
    <property type="protein sequence ID" value="KAL1583744.1"/>
    <property type="molecule type" value="Genomic_DNA"/>
</dbReference>
<dbReference type="PANTHER" id="PTHR28048">
    <property type="entry name" value="ACR195WP"/>
    <property type="match status" value="1"/>
</dbReference>
<organism evidence="2 3">
    <name type="scientific">Cladosporium halotolerans</name>
    <dbReference type="NCBI Taxonomy" id="1052096"/>
    <lineage>
        <taxon>Eukaryota</taxon>
        <taxon>Fungi</taxon>
        <taxon>Dikarya</taxon>
        <taxon>Ascomycota</taxon>
        <taxon>Pezizomycotina</taxon>
        <taxon>Dothideomycetes</taxon>
        <taxon>Dothideomycetidae</taxon>
        <taxon>Cladosporiales</taxon>
        <taxon>Cladosporiaceae</taxon>
        <taxon>Cladosporium</taxon>
    </lineage>
</organism>
<protein>
    <recommendedName>
        <fullName evidence="1">Distal membrane-arm assembly complex protein 1-like domain-containing protein</fullName>
    </recommendedName>
</protein>
<dbReference type="InterPro" id="IPR028036">
    <property type="entry name" value="DMAC1-like_dom"/>
</dbReference>
<evidence type="ECO:0000313" key="2">
    <source>
        <dbReference type="EMBL" id="KAL1583744.1"/>
    </source>
</evidence>
<dbReference type="RefSeq" id="XP_069226851.1">
    <property type="nucleotide sequence ID" value="XM_069376119.1"/>
</dbReference>
<gene>
    <name evidence="2" type="ORF">WHR41_07515</name>
</gene>
<dbReference type="PANTHER" id="PTHR28048:SF1">
    <property type="entry name" value="ACR195WP"/>
    <property type="match status" value="1"/>
</dbReference>
<reference evidence="2 3" key="1">
    <citation type="journal article" date="2020" name="Microbiol. Resour. Announc.">
        <title>Draft Genome Sequence of a Cladosporium Species Isolated from the Mesophotic Ascidian Didemnum maculosum.</title>
        <authorList>
            <person name="Gioti A."/>
            <person name="Siaperas R."/>
            <person name="Nikolaivits E."/>
            <person name="Le Goff G."/>
            <person name="Ouazzani J."/>
            <person name="Kotoulas G."/>
            <person name="Topakas E."/>
        </authorList>
    </citation>
    <scope>NUCLEOTIDE SEQUENCE [LARGE SCALE GENOMIC DNA]</scope>
    <source>
        <strain evidence="2 3">TM138-S3</strain>
    </source>
</reference>
<evidence type="ECO:0000313" key="3">
    <source>
        <dbReference type="Proteomes" id="UP000803884"/>
    </source>
</evidence>
<name>A0AB34KL63_9PEZI</name>